<evidence type="ECO:0000313" key="9">
    <source>
        <dbReference type="EMBL" id="EZA47495.1"/>
    </source>
</evidence>
<keyword evidence="10" id="KW-1185">Reference proteome</keyword>
<evidence type="ECO:0000256" key="6">
    <source>
        <dbReference type="ARBA" id="ARBA00023136"/>
    </source>
</evidence>
<evidence type="ECO:0000256" key="1">
    <source>
        <dbReference type="ARBA" id="ARBA00004127"/>
    </source>
</evidence>
<dbReference type="EMBL" id="KK107847">
    <property type="protein sequence ID" value="EZA47495.1"/>
    <property type="molecule type" value="Genomic_DNA"/>
</dbReference>
<gene>
    <name evidence="9" type="ORF">X777_15622</name>
</gene>
<sequence length="355" mass="42816">MSNMKETLSSLHHGVFYEIVRLFAHKLEAPVYLFIYERIGKIILSIFGGKEYTWIGWCIGFIATDFCYYWIHRLKHEVHVLWLFHQVHHSSEAFDLPVGVRQSVVELLYDFMLYSPLAVFINPYYIIKTRELIYLYNLLIHTEVIGKLGPLEWIFNTPNHHCVHHAGNEYCLDKNYGGVFIIWDHMFHTFEVKEECTNIFYGLPTSPMCYFVFYQQIFGVIYFIVDQKEKLMPWKKYWFKILFYGPRWQLHLPRLGSPRCKKARKLHEDKDKSFQNYWNIHYICYIYFLLIINALEIYSLRNMDFFHLRIARAYENLNVTLCSFASFLEDRRIICIMINFGRSYLLYAVYYDSPK</sequence>
<accession>A0A026VUY9</accession>
<dbReference type="GO" id="GO:0050479">
    <property type="term" value="F:glyceryl-ether monooxygenase activity"/>
    <property type="evidence" value="ECO:0007669"/>
    <property type="project" value="TreeGrafter"/>
</dbReference>
<dbReference type="GO" id="GO:0005506">
    <property type="term" value="F:iron ion binding"/>
    <property type="evidence" value="ECO:0007669"/>
    <property type="project" value="InterPro"/>
</dbReference>
<feature type="transmembrane region" description="Helical" evidence="7">
    <location>
        <begin position="107"/>
        <end position="127"/>
    </location>
</feature>
<dbReference type="GO" id="GO:0008610">
    <property type="term" value="P:lipid biosynthetic process"/>
    <property type="evidence" value="ECO:0007669"/>
    <property type="project" value="InterPro"/>
</dbReference>
<keyword evidence="4" id="KW-0560">Oxidoreductase</keyword>
<dbReference type="Proteomes" id="UP000053097">
    <property type="component" value="Unassembled WGS sequence"/>
</dbReference>
<dbReference type="InterPro" id="IPR006694">
    <property type="entry name" value="Fatty_acid_hydroxylase"/>
</dbReference>
<organism evidence="9 10">
    <name type="scientific">Ooceraea biroi</name>
    <name type="common">Clonal raider ant</name>
    <name type="synonym">Cerapachys biroi</name>
    <dbReference type="NCBI Taxonomy" id="2015173"/>
    <lineage>
        <taxon>Eukaryota</taxon>
        <taxon>Metazoa</taxon>
        <taxon>Ecdysozoa</taxon>
        <taxon>Arthropoda</taxon>
        <taxon>Hexapoda</taxon>
        <taxon>Insecta</taxon>
        <taxon>Pterygota</taxon>
        <taxon>Neoptera</taxon>
        <taxon>Endopterygota</taxon>
        <taxon>Hymenoptera</taxon>
        <taxon>Apocrita</taxon>
        <taxon>Aculeata</taxon>
        <taxon>Formicoidea</taxon>
        <taxon>Formicidae</taxon>
        <taxon>Dorylinae</taxon>
        <taxon>Ooceraea</taxon>
    </lineage>
</organism>
<dbReference type="GO" id="GO:0016020">
    <property type="term" value="C:membrane"/>
    <property type="evidence" value="ECO:0007669"/>
    <property type="project" value="GOC"/>
</dbReference>
<keyword evidence="9" id="KW-0503">Monooxygenase</keyword>
<keyword evidence="2 7" id="KW-0812">Transmembrane</keyword>
<feature type="transmembrane region" description="Helical" evidence="7">
    <location>
        <begin position="52"/>
        <end position="71"/>
    </location>
</feature>
<evidence type="ECO:0000256" key="5">
    <source>
        <dbReference type="ARBA" id="ARBA00023098"/>
    </source>
</evidence>
<feature type="domain" description="Fatty acid hydroxylase" evidence="8">
    <location>
        <begin position="57"/>
        <end position="189"/>
    </location>
</feature>
<evidence type="ECO:0000256" key="7">
    <source>
        <dbReference type="SAM" id="Phobius"/>
    </source>
</evidence>
<keyword evidence="3 7" id="KW-1133">Transmembrane helix</keyword>
<comment type="subcellular location">
    <subcellularLocation>
        <location evidence="1">Endomembrane system</location>
        <topology evidence="1">Multi-pass membrane protein</topology>
    </subcellularLocation>
</comment>
<evidence type="ECO:0000313" key="10">
    <source>
        <dbReference type="Proteomes" id="UP000053097"/>
    </source>
</evidence>
<name>A0A026VUY9_OOCBI</name>
<dbReference type="GO" id="GO:0006643">
    <property type="term" value="P:membrane lipid metabolic process"/>
    <property type="evidence" value="ECO:0007669"/>
    <property type="project" value="TreeGrafter"/>
</dbReference>
<evidence type="ECO:0000256" key="3">
    <source>
        <dbReference type="ARBA" id="ARBA00022989"/>
    </source>
</evidence>
<dbReference type="PANTHER" id="PTHR21624">
    <property type="entry name" value="STEROL DESATURASE-RELATED PROTEIN"/>
    <property type="match status" value="1"/>
</dbReference>
<dbReference type="Pfam" id="PF04116">
    <property type="entry name" value="FA_hydroxylase"/>
    <property type="match status" value="1"/>
</dbReference>
<keyword evidence="5" id="KW-0443">Lipid metabolism</keyword>
<reference evidence="9 10" key="1">
    <citation type="journal article" date="2014" name="Curr. Biol.">
        <title>The genome of the clonal raider ant Cerapachys biroi.</title>
        <authorList>
            <person name="Oxley P.R."/>
            <person name="Ji L."/>
            <person name="Fetter-Pruneda I."/>
            <person name="McKenzie S.K."/>
            <person name="Li C."/>
            <person name="Hu H."/>
            <person name="Zhang G."/>
            <person name="Kronauer D.J."/>
        </authorList>
    </citation>
    <scope>NUCLEOTIDE SEQUENCE [LARGE SCALE GENOMIC DNA]</scope>
</reference>
<feature type="transmembrane region" description="Helical" evidence="7">
    <location>
        <begin position="280"/>
        <end position="300"/>
    </location>
</feature>
<dbReference type="OrthoDB" id="6354873at2759"/>
<evidence type="ECO:0000259" key="8">
    <source>
        <dbReference type="Pfam" id="PF04116"/>
    </source>
</evidence>
<evidence type="ECO:0000256" key="4">
    <source>
        <dbReference type="ARBA" id="ARBA00023002"/>
    </source>
</evidence>
<evidence type="ECO:0000256" key="2">
    <source>
        <dbReference type="ARBA" id="ARBA00022692"/>
    </source>
</evidence>
<keyword evidence="6 7" id="KW-0472">Membrane</keyword>
<protein>
    <submittedName>
        <fullName evidence="9">Alkylglycerol monooxygenase</fullName>
    </submittedName>
</protein>
<proteinExistence type="predicted"/>
<dbReference type="AlphaFoldDB" id="A0A026VUY9"/>
<dbReference type="GO" id="GO:0005783">
    <property type="term" value="C:endoplasmic reticulum"/>
    <property type="evidence" value="ECO:0007669"/>
    <property type="project" value="TreeGrafter"/>
</dbReference>
<dbReference type="InterPro" id="IPR051689">
    <property type="entry name" value="Sterol_desaturase/TMEM195"/>
</dbReference>
<feature type="transmembrane region" description="Helical" evidence="7">
    <location>
        <begin position="208"/>
        <end position="225"/>
    </location>
</feature>
<dbReference type="PANTHER" id="PTHR21624:SF1">
    <property type="entry name" value="ALKYLGLYCEROL MONOOXYGENASE"/>
    <property type="match status" value="1"/>
</dbReference>